<comment type="similarity">
    <text evidence="2">Belongs to the eukaryotic RPC34/RPC39 RNA polymerase subunit family.</text>
</comment>
<dbReference type="InterPro" id="IPR036390">
    <property type="entry name" value="WH_DNA-bd_sf"/>
</dbReference>
<organism evidence="7 8">
    <name type="scientific">Rubus argutus</name>
    <name type="common">Southern blackberry</name>
    <dbReference type="NCBI Taxonomy" id="59490"/>
    <lineage>
        <taxon>Eukaryota</taxon>
        <taxon>Viridiplantae</taxon>
        <taxon>Streptophyta</taxon>
        <taxon>Embryophyta</taxon>
        <taxon>Tracheophyta</taxon>
        <taxon>Spermatophyta</taxon>
        <taxon>Magnoliopsida</taxon>
        <taxon>eudicotyledons</taxon>
        <taxon>Gunneridae</taxon>
        <taxon>Pentapetalae</taxon>
        <taxon>rosids</taxon>
        <taxon>fabids</taxon>
        <taxon>Rosales</taxon>
        <taxon>Rosaceae</taxon>
        <taxon>Rosoideae</taxon>
        <taxon>Rosoideae incertae sedis</taxon>
        <taxon>Rubus</taxon>
    </lineage>
</organism>
<gene>
    <name evidence="7" type="ORF">M0R45_031578</name>
</gene>
<keyword evidence="8" id="KW-1185">Reference proteome</keyword>
<evidence type="ECO:0000256" key="4">
    <source>
        <dbReference type="ARBA" id="ARBA00023163"/>
    </source>
</evidence>
<keyword evidence="3" id="KW-0240">DNA-directed RNA polymerase</keyword>
<name>A0AAW1WEP4_RUBAR</name>
<dbReference type="SUPFAM" id="SSF46785">
    <property type="entry name" value="Winged helix' DNA-binding domain"/>
    <property type="match status" value="1"/>
</dbReference>
<dbReference type="AlphaFoldDB" id="A0AAW1WEP4"/>
<evidence type="ECO:0000256" key="3">
    <source>
        <dbReference type="ARBA" id="ARBA00022478"/>
    </source>
</evidence>
<dbReference type="Proteomes" id="UP001457282">
    <property type="component" value="Unassembled WGS sequence"/>
</dbReference>
<comment type="caution">
    <text evidence="7">The sequence shown here is derived from an EMBL/GenBank/DDBJ whole genome shotgun (WGS) entry which is preliminary data.</text>
</comment>
<dbReference type="Gene3D" id="1.10.10.10">
    <property type="entry name" value="Winged helix-like DNA-binding domain superfamily/Winged helix DNA-binding domain"/>
    <property type="match status" value="1"/>
</dbReference>
<dbReference type="InterPro" id="IPR036388">
    <property type="entry name" value="WH-like_DNA-bd_sf"/>
</dbReference>
<evidence type="ECO:0000256" key="2">
    <source>
        <dbReference type="ARBA" id="ARBA00011038"/>
    </source>
</evidence>
<keyword evidence="4" id="KW-0804">Transcription</keyword>
<dbReference type="EMBL" id="JBEDUW010000006">
    <property type="protein sequence ID" value="KAK9923146.1"/>
    <property type="molecule type" value="Genomic_DNA"/>
</dbReference>
<evidence type="ECO:0000313" key="8">
    <source>
        <dbReference type="Proteomes" id="UP001457282"/>
    </source>
</evidence>
<protein>
    <recommendedName>
        <fullName evidence="9">DNA-directed RNA polymerase III subunit RPC6</fullName>
    </recommendedName>
</protein>
<evidence type="ECO:0008006" key="9">
    <source>
        <dbReference type="Google" id="ProtNLM"/>
    </source>
</evidence>
<evidence type="ECO:0000256" key="5">
    <source>
        <dbReference type="ARBA" id="ARBA00023242"/>
    </source>
</evidence>
<dbReference type="GO" id="GO:0006383">
    <property type="term" value="P:transcription by RNA polymerase III"/>
    <property type="evidence" value="ECO:0007669"/>
    <property type="project" value="InterPro"/>
</dbReference>
<dbReference type="PANTHER" id="PTHR12780">
    <property type="entry name" value="RNA POLYMERASE III DNA DIRECTED , 39KD SUBUNIT-RELATED"/>
    <property type="match status" value="1"/>
</dbReference>
<proteinExistence type="inferred from homology"/>
<dbReference type="Pfam" id="PF05158">
    <property type="entry name" value="RNA_pol_Rpc34"/>
    <property type="match status" value="2"/>
</dbReference>
<comment type="subcellular location">
    <subcellularLocation>
        <location evidence="1">Nucleus</location>
    </subcellularLocation>
</comment>
<feature type="region of interest" description="Disordered" evidence="6">
    <location>
        <begin position="1"/>
        <end position="26"/>
    </location>
</feature>
<evidence type="ECO:0000313" key="7">
    <source>
        <dbReference type="EMBL" id="KAK9923146.1"/>
    </source>
</evidence>
<sequence length="236" mass="26708">MSRSQEPSALKRKRSDSQSGSLTEHESKLYEAIRSKTDMGMSVQDLRRETGLPTNFFTKSLKTLLGKHMIKEVKNFENKTRKHYMAAEFEPSKEITGGAWYDNGLFDTEFIKVVKREFVRVIYDQKVATLEDISNAVSMKKFLTVNLSTQELKQILEALVLDNEVMKVVSTGMGEFVGIKAGKDCYKCCKRGTRGEPNLASMASIPCGVCPRINQCTPDGIISPTTCEYFKKWLEF</sequence>
<evidence type="ECO:0000256" key="6">
    <source>
        <dbReference type="SAM" id="MobiDB-lite"/>
    </source>
</evidence>
<dbReference type="GO" id="GO:0005666">
    <property type="term" value="C:RNA polymerase III complex"/>
    <property type="evidence" value="ECO:0007669"/>
    <property type="project" value="InterPro"/>
</dbReference>
<evidence type="ECO:0000256" key="1">
    <source>
        <dbReference type="ARBA" id="ARBA00004123"/>
    </source>
</evidence>
<dbReference type="InterPro" id="IPR016049">
    <property type="entry name" value="RNA_pol_Rpc34-like"/>
</dbReference>
<reference evidence="7 8" key="1">
    <citation type="journal article" date="2023" name="G3 (Bethesda)">
        <title>A chromosome-length genome assembly and annotation of blackberry (Rubus argutus, cv. 'Hillquist').</title>
        <authorList>
            <person name="Bruna T."/>
            <person name="Aryal R."/>
            <person name="Dudchenko O."/>
            <person name="Sargent D.J."/>
            <person name="Mead D."/>
            <person name="Buti M."/>
            <person name="Cavallini A."/>
            <person name="Hytonen T."/>
            <person name="Andres J."/>
            <person name="Pham M."/>
            <person name="Weisz D."/>
            <person name="Mascagni F."/>
            <person name="Usai G."/>
            <person name="Natali L."/>
            <person name="Bassil N."/>
            <person name="Fernandez G.E."/>
            <person name="Lomsadze A."/>
            <person name="Armour M."/>
            <person name="Olukolu B."/>
            <person name="Poorten T."/>
            <person name="Britton C."/>
            <person name="Davik J."/>
            <person name="Ashrafi H."/>
            <person name="Aiden E.L."/>
            <person name="Borodovsky M."/>
            <person name="Worthington M."/>
        </authorList>
    </citation>
    <scope>NUCLEOTIDE SEQUENCE [LARGE SCALE GENOMIC DNA]</scope>
    <source>
        <strain evidence="7">PI 553951</strain>
    </source>
</reference>
<dbReference type="InterPro" id="IPR007832">
    <property type="entry name" value="RNA_pol_Rpc34"/>
</dbReference>
<keyword evidence="5" id="KW-0539">Nucleus</keyword>
<accession>A0AAW1WEP4</accession>